<evidence type="ECO:0000313" key="7">
    <source>
        <dbReference type="EMBL" id="KAK4544959.1"/>
    </source>
</evidence>
<dbReference type="EMBL" id="JAVFHQ010000022">
    <property type="protein sequence ID" value="KAK4544959.1"/>
    <property type="molecule type" value="Genomic_DNA"/>
</dbReference>
<feature type="region of interest" description="Disordered" evidence="5">
    <location>
        <begin position="454"/>
        <end position="480"/>
    </location>
</feature>
<feature type="region of interest" description="Disordered" evidence="5">
    <location>
        <begin position="142"/>
        <end position="166"/>
    </location>
</feature>
<dbReference type="PROSITE" id="PS50600">
    <property type="entry name" value="ULP_PROTEASE"/>
    <property type="match status" value="1"/>
</dbReference>
<feature type="compositionally biased region" description="Polar residues" evidence="5">
    <location>
        <begin position="152"/>
        <end position="163"/>
    </location>
</feature>
<feature type="compositionally biased region" description="Polar residues" evidence="5">
    <location>
        <begin position="265"/>
        <end position="278"/>
    </location>
</feature>
<name>A0AAV9JHS8_9PEZI</name>
<feature type="domain" description="Ubiquitin-like protease family profile" evidence="6">
    <location>
        <begin position="559"/>
        <end position="737"/>
    </location>
</feature>
<evidence type="ECO:0000256" key="5">
    <source>
        <dbReference type="SAM" id="MobiDB-lite"/>
    </source>
</evidence>
<sequence length="773" mass="85216">MSSRTQDIDGSGYHLEVVVRNHEELGPAGPTGPPPPHPSTFSPLPQYSDIPDPSESDLSSIHWSLYGMQKPTKTPARVVATPGTAPAASPIPQASSGKLGKRSFADFEGDLLDEPYPQSMLQSTPLNLLQRNAALKGRMSPYSAKQVKLRSSPASRTGYTPTFQHPPPPPAVRMIYGCVAFVSHTAQQGCGLLSRFAAWFRPQQVQVEIVAVETPSGNKRRAIALEDMPGHFPTPSALITPPDSRPSSSSNGEESKMLDVAAQESRPSSSSAVEQPETSDVAAPAAAPDTPESRPTSSHSDGEHNQPKDVVASQTEPRTQEAMAPTNGLPQSKTSGEQPAIKQAIRKPMRTCQEWLVDQRERQAAREARVQTPYVPQNQRPAPSVQLVQLPAYARPQRKYEDREAHEAARDKEINDLCVRAQKVALDTPAVFALKNSYRRNKWLAEIERAEKAERVRAEAEKVEKERAEKLEKERTEQRRVEAEEAKAQEAAIQAQLEEEARIQDERQAEEASKKAEEAAKLARHELIRPLDLEWDTKVKEAMQVKSDRHVMVTSTDGVSLTKHDFESLLPAAGQTHASAWLNDEIVNAWFSAIVETKAKQTGYDSKNAKSVPAVAAFQTGWHTTYKSKGINGIARWSRRMGVKGDKLLSAEKIIFPINTGAHWMLLLISPQAKTIEYLDSLCGTGKAYFKVAREWLALELGVKYDADEWQELKTRSSLQSNTDDCGAFTCLNGLAAAKGRSFSDVQAEKMQHGRRMMGAVLLNGGFHGDWEL</sequence>
<dbReference type="PANTHER" id="PTHR12606">
    <property type="entry name" value="SENTRIN/SUMO-SPECIFIC PROTEASE"/>
    <property type="match status" value="1"/>
</dbReference>
<protein>
    <recommendedName>
        <fullName evidence="6">Ubiquitin-like protease family profile domain-containing protein</fullName>
    </recommendedName>
</protein>
<proteinExistence type="inferred from homology"/>
<dbReference type="GO" id="GO:0016926">
    <property type="term" value="P:protein desumoylation"/>
    <property type="evidence" value="ECO:0007669"/>
    <property type="project" value="TreeGrafter"/>
</dbReference>
<keyword evidence="3" id="KW-0378">Hydrolase</keyword>
<dbReference type="Pfam" id="PF02902">
    <property type="entry name" value="Peptidase_C48"/>
    <property type="match status" value="1"/>
</dbReference>
<feature type="compositionally biased region" description="Low complexity" evidence="5">
    <location>
        <begin position="85"/>
        <end position="96"/>
    </location>
</feature>
<reference evidence="7 8" key="1">
    <citation type="submission" date="2021-11" db="EMBL/GenBank/DDBJ databases">
        <title>Black yeast isolated from Biological Soil Crust.</title>
        <authorList>
            <person name="Kurbessoian T."/>
        </authorList>
    </citation>
    <scope>NUCLEOTIDE SEQUENCE [LARGE SCALE GENOMIC DNA]</scope>
    <source>
        <strain evidence="7 8">CCFEE 5522</strain>
    </source>
</reference>
<feature type="region of interest" description="Disordered" evidence="5">
    <location>
        <begin position="80"/>
        <end position="100"/>
    </location>
</feature>
<comment type="similarity">
    <text evidence="1">Belongs to the peptidase C48 family.</text>
</comment>
<accession>A0AAV9JHS8</accession>
<dbReference type="GO" id="GO:0005634">
    <property type="term" value="C:nucleus"/>
    <property type="evidence" value="ECO:0007669"/>
    <property type="project" value="TreeGrafter"/>
</dbReference>
<feature type="region of interest" description="Disordered" evidence="5">
    <location>
        <begin position="1"/>
        <end position="56"/>
    </location>
</feature>
<dbReference type="SUPFAM" id="SSF54001">
    <property type="entry name" value="Cysteine proteinases"/>
    <property type="match status" value="1"/>
</dbReference>
<evidence type="ECO:0000256" key="3">
    <source>
        <dbReference type="ARBA" id="ARBA00022801"/>
    </source>
</evidence>
<comment type="caution">
    <text evidence="7">The sequence shown here is derived from an EMBL/GenBank/DDBJ whole genome shotgun (WGS) entry which is preliminary data.</text>
</comment>
<dbReference type="InterPro" id="IPR038765">
    <property type="entry name" value="Papain-like_cys_pep_sf"/>
</dbReference>
<organism evidence="7 8">
    <name type="scientific">Oleoguttula mirabilis</name>
    <dbReference type="NCBI Taxonomy" id="1507867"/>
    <lineage>
        <taxon>Eukaryota</taxon>
        <taxon>Fungi</taxon>
        <taxon>Dikarya</taxon>
        <taxon>Ascomycota</taxon>
        <taxon>Pezizomycotina</taxon>
        <taxon>Dothideomycetes</taxon>
        <taxon>Dothideomycetidae</taxon>
        <taxon>Mycosphaerellales</taxon>
        <taxon>Teratosphaeriaceae</taxon>
        <taxon>Oleoguttula</taxon>
    </lineage>
</organism>
<keyword evidence="2" id="KW-0645">Protease</keyword>
<evidence type="ECO:0000256" key="1">
    <source>
        <dbReference type="ARBA" id="ARBA00005234"/>
    </source>
</evidence>
<keyword evidence="8" id="KW-1185">Reference proteome</keyword>
<dbReference type="Gene3D" id="3.40.395.10">
    <property type="entry name" value="Adenoviral Proteinase, Chain A"/>
    <property type="match status" value="1"/>
</dbReference>
<dbReference type="InterPro" id="IPR003653">
    <property type="entry name" value="Peptidase_C48_C"/>
</dbReference>
<dbReference type="GO" id="GO:0006508">
    <property type="term" value="P:proteolysis"/>
    <property type="evidence" value="ECO:0007669"/>
    <property type="project" value="UniProtKB-KW"/>
</dbReference>
<feature type="compositionally biased region" description="Basic and acidic residues" evidence="5">
    <location>
        <begin position="398"/>
        <end position="409"/>
    </location>
</feature>
<feature type="compositionally biased region" description="Basic and acidic residues" evidence="5">
    <location>
        <begin position="357"/>
        <end position="369"/>
    </location>
</feature>
<dbReference type="GO" id="GO:0016929">
    <property type="term" value="F:deSUMOylase activity"/>
    <property type="evidence" value="ECO:0007669"/>
    <property type="project" value="TreeGrafter"/>
</dbReference>
<evidence type="ECO:0000256" key="2">
    <source>
        <dbReference type="ARBA" id="ARBA00022670"/>
    </source>
</evidence>
<feature type="compositionally biased region" description="Low complexity" evidence="5">
    <location>
        <begin position="241"/>
        <end position="250"/>
    </location>
</feature>
<dbReference type="AlphaFoldDB" id="A0AAV9JHS8"/>
<dbReference type="Proteomes" id="UP001324427">
    <property type="component" value="Unassembled WGS sequence"/>
</dbReference>
<dbReference type="PANTHER" id="PTHR12606:SF141">
    <property type="entry name" value="GH15225P-RELATED"/>
    <property type="match status" value="1"/>
</dbReference>
<evidence type="ECO:0000256" key="4">
    <source>
        <dbReference type="ARBA" id="ARBA00022807"/>
    </source>
</evidence>
<keyword evidence="4" id="KW-0788">Thiol protease</keyword>
<feature type="region of interest" description="Disordered" evidence="5">
    <location>
        <begin position="228"/>
        <end position="409"/>
    </location>
</feature>
<evidence type="ECO:0000313" key="8">
    <source>
        <dbReference type="Proteomes" id="UP001324427"/>
    </source>
</evidence>
<gene>
    <name evidence="7" type="ORF">LTR36_003864</name>
</gene>
<evidence type="ECO:0000259" key="6">
    <source>
        <dbReference type="PROSITE" id="PS50600"/>
    </source>
</evidence>
<feature type="compositionally biased region" description="Polar residues" evidence="5">
    <location>
        <begin position="328"/>
        <end position="337"/>
    </location>
</feature>